<dbReference type="Proteomes" id="UP000053370">
    <property type="component" value="Unassembled WGS sequence"/>
</dbReference>
<dbReference type="RefSeq" id="WP_062278860.1">
    <property type="nucleotide sequence ID" value="NZ_DF968180.1"/>
</dbReference>
<evidence type="ECO:0000313" key="3">
    <source>
        <dbReference type="Proteomes" id="UP000053370"/>
    </source>
</evidence>
<dbReference type="OrthoDB" id="166962at2"/>
<protein>
    <recommendedName>
        <fullName evidence="4">Septum formation initiator</fullName>
    </recommendedName>
</protein>
<evidence type="ECO:0000256" key="1">
    <source>
        <dbReference type="SAM" id="Phobius"/>
    </source>
</evidence>
<name>A0A0K8PCW3_9CHLR</name>
<keyword evidence="1" id="KW-1133">Transmembrane helix</keyword>
<evidence type="ECO:0000313" key="2">
    <source>
        <dbReference type="EMBL" id="GAP39985.1"/>
    </source>
</evidence>
<accession>A0A0K8PCW3</accession>
<keyword evidence="1" id="KW-0472">Membrane</keyword>
<dbReference type="EMBL" id="DF968180">
    <property type="protein sequence ID" value="GAP39985.1"/>
    <property type="molecule type" value="Genomic_DNA"/>
</dbReference>
<keyword evidence="3" id="KW-1185">Reference proteome</keyword>
<reference evidence="2" key="1">
    <citation type="journal article" date="2015" name="Genome Announc.">
        <title>Draft Genome Sequence of Anaerolineae Strain TC1, a Novel Isolate from a Methanogenic Wastewater Treatment System.</title>
        <authorList>
            <person name="Matsuura N."/>
            <person name="Tourlousse D.M."/>
            <person name="Sun L."/>
            <person name="Toyonaga M."/>
            <person name="Kuroda K."/>
            <person name="Ohashi A."/>
            <person name="Cruz R."/>
            <person name="Yamaguchi T."/>
            <person name="Sekiguchi Y."/>
        </authorList>
    </citation>
    <scope>NUCLEOTIDE SEQUENCE [LARGE SCALE GENOMIC DNA]</scope>
    <source>
        <strain evidence="2">TC1</strain>
    </source>
</reference>
<gene>
    <name evidence="2" type="ORF">ATC1_12524</name>
</gene>
<keyword evidence="1" id="KW-0812">Transmembrane</keyword>
<evidence type="ECO:0008006" key="4">
    <source>
        <dbReference type="Google" id="ProtNLM"/>
    </source>
</evidence>
<organism evidence="2">
    <name type="scientific">Flexilinea flocculi</name>
    <dbReference type="NCBI Taxonomy" id="1678840"/>
    <lineage>
        <taxon>Bacteria</taxon>
        <taxon>Bacillati</taxon>
        <taxon>Chloroflexota</taxon>
        <taxon>Anaerolineae</taxon>
        <taxon>Anaerolineales</taxon>
        <taxon>Anaerolineaceae</taxon>
        <taxon>Flexilinea</taxon>
    </lineage>
</organism>
<feature type="transmembrane region" description="Helical" evidence="1">
    <location>
        <begin position="12"/>
        <end position="31"/>
    </location>
</feature>
<sequence>MKVRWITKKQIWIIAIILLVVALLIDLNTRLSTLQFLTDQKMTLESDVSNLKATLEIVSEKVDYANSDTAVEEWARQQGMMMKEGDHVLIPLPVSETAIEPTATPTIQPTQVENWQVWQKLIFDQ</sequence>
<dbReference type="AlphaFoldDB" id="A0A0K8PCW3"/>
<proteinExistence type="predicted"/>